<dbReference type="Gene3D" id="3.40.50.150">
    <property type="entry name" value="Vaccinia Virus protein VP39"/>
    <property type="match status" value="1"/>
</dbReference>
<comment type="caution">
    <text evidence="1">The sequence shown here is derived from an EMBL/GenBank/DDBJ whole genome shotgun (WGS) entry which is preliminary data.</text>
</comment>
<sequence>MKREIITTGDGSKTIHMPEWNEQYHSKHGALQEALHVL</sequence>
<gene>
    <name evidence="1" type="ORF">JCM19314_1163</name>
</gene>
<evidence type="ECO:0000313" key="2">
    <source>
        <dbReference type="Proteomes" id="UP000029226"/>
    </source>
</evidence>
<dbReference type="EMBL" id="BBMM01000003">
    <property type="protein sequence ID" value="GAK99978.1"/>
    <property type="molecule type" value="Genomic_DNA"/>
</dbReference>
<protein>
    <submittedName>
        <fullName evidence="1">Putative peptidase</fullName>
    </submittedName>
</protein>
<name>A0A090QE10_NONUL</name>
<dbReference type="AlphaFoldDB" id="A0A090QE10"/>
<proteinExistence type="predicted"/>
<reference evidence="1 2" key="1">
    <citation type="journal article" date="2014" name="Genome Announc.">
        <title>Draft Genome Sequences of Marine Flavobacterium Nonlabens Strains NR17, NR24, NR27, NR32, NR33, and Ara13.</title>
        <authorList>
            <person name="Nakanishi M."/>
            <person name="Meirelles P."/>
            <person name="Suzuki R."/>
            <person name="Takatani N."/>
            <person name="Mino S."/>
            <person name="Suda W."/>
            <person name="Oshima K."/>
            <person name="Hattori M."/>
            <person name="Ohkuma M."/>
            <person name="Hosokawa M."/>
            <person name="Miyashita K."/>
            <person name="Thompson F.L."/>
            <person name="Niwa A."/>
            <person name="Sawabe T."/>
            <person name="Sawabe T."/>
        </authorList>
    </citation>
    <scope>NUCLEOTIDE SEQUENCE [LARGE SCALE GENOMIC DNA]</scope>
    <source>
        <strain evidence="2">JCM19314</strain>
    </source>
</reference>
<dbReference type="InterPro" id="IPR029063">
    <property type="entry name" value="SAM-dependent_MTases_sf"/>
</dbReference>
<evidence type="ECO:0000313" key="1">
    <source>
        <dbReference type="EMBL" id="GAK99978.1"/>
    </source>
</evidence>
<organism evidence="1 2">
    <name type="scientific">Nonlabens ulvanivorans</name>
    <name type="common">Persicivirga ulvanivorans</name>
    <dbReference type="NCBI Taxonomy" id="906888"/>
    <lineage>
        <taxon>Bacteria</taxon>
        <taxon>Pseudomonadati</taxon>
        <taxon>Bacteroidota</taxon>
        <taxon>Flavobacteriia</taxon>
        <taxon>Flavobacteriales</taxon>
        <taxon>Flavobacteriaceae</taxon>
        <taxon>Nonlabens</taxon>
    </lineage>
</organism>
<accession>A0A090QE10</accession>
<dbReference type="Proteomes" id="UP000029226">
    <property type="component" value="Unassembled WGS sequence"/>
</dbReference>